<gene>
    <name evidence="1" type="ORF">BGZ95_002322</name>
</gene>
<feature type="non-terminal residue" evidence="1">
    <location>
        <position position="1"/>
    </location>
</feature>
<accession>A0AAD4H4D1</accession>
<proteinExistence type="predicted"/>
<sequence>MYSTDFQSSDTVIGKANFSGNPQDAAWTSDFQPSNARVENGNLVLRLQKGNTINKFGNKPGFGATVSST</sequence>
<evidence type="ECO:0000313" key="1">
    <source>
        <dbReference type="EMBL" id="KAG0268736.1"/>
    </source>
</evidence>
<keyword evidence="2" id="KW-1185">Reference proteome</keyword>
<organism evidence="1 2">
    <name type="scientific">Linnemannia exigua</name>
    <dbReference type="NCBI Taxonomy" id="604196"/>
    <lineage>
        <taxon>Eukaryota</taxon>
        <taxon>Fungi</taxon>
        <taxon>Fungi incertae sedis</taxon>
        <taxon>Mucoromycota</taxon>
        <taxon>Mortierellomycotina</taxon>
        <taxon>Mortierellomycetes</taxon>
        <taxon>Mortierellales</taxon>
        <taxon>Mortierellaceae</taxon>
        <taxon>Linnemannia</taxon>
    </lineage>
</organism>
<dbReference type="EMBL" id="JAAAIL010001491">
    <property type="protein sequence ID" value="KAG0268736.1"/>
    <property type="molecule type" value="Genomic_DNA"/>
</dbReference>
<dbReference type="Proteomes" id="UP001194580">
    <property type="component" value="Unassembled WGS sequence"/>
</dbReference>
<protein>
    <submittedName>
        <fullName evidence="1">Uncharacterized protein</fullName>
    </submittedName>
</protein>
<reference evidence="1" key="1">
    <citation type="journal article" date="2020" name="Fungal Divers.">
        <title>Resolving the Mortierellaceae phylogeny through synthesis of multi-gene phylogenetics and phylogenomics.</title>
        <authorList>
            <person name="Vandepol N."/>
            <person name="Liber J."/>
            <person name="Desiro A."/>
            <person name="Na H."/>
            <person name="Kennedy M."/>
            <person name="Barry K."/>
            <person name="Grigoriev I.V."/>
            <person name="Miller A.N."/>
            <person name="O'Donnell K."/>
            <person name="Stajich J.E."/>
            <person name="Bonito G."/>
        </authorList>
    </citation>
    <scope>NUCLEOTIDE SEQUENCE</scope>
    <source>
        <strain evidence="1">NRRL 28262</strain>
    </source>
</reference>
<name>A0AAD4H4D1_9FUNG</name>
<comment type="caution">
    <text evidence="1">The sequence shown here is derived from an EMBL/GenBank/DDBJ whole genome shotgun (WGS) entry which is preliminary data.</text>
</comment>
<dbReference type="AlphaFoldDB" id="A0AAD4H4D1"/>
<evidence type="ECO:0000313" key="2">
    <source>
        <dbReference type="Proteomes" id="UP001194580"/>
    </source>
</evidence>